<keyword evidence="8 9" id="KW-0496">Mitochondrion</keyword>
<evidence type="ECO:0000256" key="5">
    <source>
        <dbReference type="ARBA" id="ARBA00022967"/>
    </source>
</evidence>
<sequence length="185" mass="20963">MMYLTYYFIEMTMFLAILCTIFMISAKNPMVSILYMIALFVMAALYLYLMGLGMFSLTYMMIYIGAIAVLFLFMMTLLDINSTELSVKSNIRDLPLVTISLMVLTISGLMIYSNDSVLINKLFEALGNDYNTVMTQDWFNMENTTLLTTIGNVLLTNNAFMLLVLAVVLLLGIMGPMSMTMKHKE</sequence>
<dbReference type="PANTHER" id="PTHR33269:SF17">
    <property type="entry name" value="NADH-UBIQUINONE OXIDOREDUCTASE CHAIN 6"/>
    <property type="match status" value="1"/>
</dbReference>
<accession>G4U4T6</accession>
<dbReference type="PANTHER" id="PTHR33269">
    <property type="entry name" value="NADH-UBIQUINONE OXIDOREDUCTASE CHAIN 6"/>
    <property type="match status" value="1"/>
</dbReference>
<dbReference type="Pfam" id="PF00499">
    <property type="entry name" value="Oxidored_q3"/>
    <property type="match status" value="1"/>
</dbReference>
<evidence type="ECO:0000256" key="6">
    <source>
        <dbReference type="ARBA" id="ARBA00023075"/>
    </source>
</evidence>
<dbReference type="Gene3D" id="1.20.120.1200">
    <property type="entry name" value="NADH-ubiquinone/plastoquinone oxidoreductase chain 6, subunit NuoJ"/>
    <property type="match status" value="1"/>
</dbReference>
<comment type="function">
    <text evidence="8">Core subunit of the mitochondrial membrane respiratory chain NADH dehydrogenase (Complex I) which catalyzes electron transfer from NADH through the respiratory chain, using ubiquinone as an electron acceptor. Essential for the catalytic activity and assembly of complex I.</text>
</comment>
<keyword evidence="6 8" id="KW-0830">Ubiquinone</keyword>
<comment type="similarity">
    <text evidence="8">Belongs to the complex I subunit 6 family.</text>
</comment>
<comment type="subcellular location">
    <subcellularLocation>
        <location evidence="8">Mitochondrion membrane</location>
        <topology evidence="8">Multi-pass membrane protein</topology>
    </subcellularLocation>
</comment>
<keyword evidence="8" id="KW-0813">Transport</keyword>
<keyword evidence="4 8" id="KW-0679">Respiratory chain</keyword>
<keyword evidence="8" id="KW-0472">Membrane</keyword>
<feature type="transmembrane region" description="Helical" evidence="8">
    <location>
        <begin position="94"/>
        <end position="112"/>
    </location>
</feature>
<dbReference type="EMBL" id="FR877633">
    <property type="protein sequence ID" value="CCC29077.1"/>
    <property type="molecule type" value="Genomic_DNA"/>
</dbReference>
<comment type="function">
    <text evidence="1">Core subunit of the mitochondrial membrane respiratory chain NADH dehydrogenase (Complex I) that is believed to belong to the minimal assembly required for catalysis. Complex I functions in the transfer of electrons from NADH to the respiratory chain. The immediate electron acceptor for the enzyme is believed to be ubiquinone.</text>
</comment>
<organism evidence="9">
    <name type="scientific">Yarrowia alimentaria</name>
    <dbReference type="NCBI Taxonomy" id="479092"/>
    <lineage>
        <taxon>Eukaryota</taxon>
        <taxon>Fungi</taxon>
        <taxon>Dikarya</taxon>
        <taxon>Ascomycota</taxon>
        <taxon>Saccharomycotina</taxon>
        <taxon>Dipodascomycetes</taxon>
        <taxon>Dipodascales</taxon>
        <taxon>Dipodascales incertae sedis</taxon>
        <taxon>Yarrowia</taxon>
    </lineage>
</organism>
<keyword evidence="8" id="KW-0520">NAD</keyword>
<feature type="transmembrane region" description="Helical" evidence="8">
    <location>
        <begin position="6"/>
        <end position="26"/>
    </location>
</feature>
<evidence type="ECO:0000313" key="9">
    <source>
        <dbReference type="EMBL" id="CCC29077.1"/>
    </source>
</evidence>
<evidence type="ECO:0000256" key="8">
    <source>
        <dbReference type="RuleBase" id="RU004430"/>
    </source>
</evidence>
<geneLocation type="mitochondrion" evidence="9"/>
<dbReference type="InterPro" id="IPR001457">
    <property type="entry name" value="NADH_UbQ/plastoQ_OxRdtase_su6"/>
</dbReference>
<dbReference type="GO" id="GO:0031966">
    <property type="term" value="C:mitochondrial membrane"/>
    <property type="evidence" value="ECO:0007669"/>
    <property type="project" value="UniProtKB-SubCell"/>
</dbReference>
<evidence type="ECO:0000256" key="7">
    <source>
        <dbReference type="ARBA" id="ARBA00049551"/>
    </source>
</evidence>
<evidence type="ECO:0000256" key="1">
    <source>
        <dbReference type="ARBA" id="ARBA00003257"/>
    </source>
</evidence>
<proteinExistence type="inferred from homology"/>
<feature type="transmembrane region" description="Helical" evidence="8">
    <location>
        <begin position="61"/>
        <end position="82"/>
    </location>
</feature>
<evidence type="ECO:0000256" key="2">
    <source>
        <dbReference type="ARBA" id="ARBA00012944"/>
    </source>
</evidence>
<dbReference type="GeneID" id="11341765"/>
<dbReference type="EC" id="7.1.1.2" evidence="2 8"/>
<dbReference type="InterPro" id="IPR042106">
    <property type="entry name" value="Nuo/plastoQ_OxRdtase_6_NuoJ"/>
</dbReference>
<keyword evidence="8" id="KW-0812">Transmembrane</keyword>
<evidence type="ECO:0000256" key="3">
    <source>
        <dbReference type="ARBA" id="ARBA00021095"/>
    </source>
</evidence>
<feature type="transmembrane region" description="Helical" evidence="8">
    <location>
        <begin position="159"/>
        <end position="179"/>
    </location>
</feature>
<reference evidence="9" key="2">
    <citation type="journal article" date="2012" name="FEMS Yeast Res.">
        <title>Mitochondrial genomes of yeasts of the Yarrowia clade.</title>
        <authorList>
            <person name="Gaillardin C."/>
            <person name="Neuveglise C."/>
            <person name="Kerscher S."/>
            <person name="Nicaud J.M."/>
        </authorList>
    </citation>
    <scope>NUCLEOTIDE SEQUENCE</scope>
    <source>
        <strain evidence="9">CBS:10151</strain>
    </source>
</reference>
<dbReference type="AlphaFoldDB" id="G4U4T6"/>
<gene>
    <name evidence="9" type="primary">nd6</name>
</gene>
<comment type="catalytic activity">
    <reaction evidence="7 8">
        <text>a ubiquinone + NADH + 5 H(+)(in) = a ubiquinol + NAD(+) + 4 H(+)(out)</text>
        <dbReference type="Rhea" id="RHEA:29091"/>
        <dbReference type="Rhea" id="RHEA-COMP:9565"/>
        <dbReference type="Rhea" id="RHEA-COMP:9566"/>
        <dbReference type="ChEBI" id="CHEBI:15378"/>
        <dbReference type="ChEBI" id="CHEBI:16389"/>
        <dbReference type="ChEBI" id="CHEBI:17976"/>
        <dbReference type="ChEBI" id="CHEBI:57540"/>
        <dbReference type="ChEBI" id="CHEBI:57945"/>
        <dbReference type="EC" id="7.1.1.2"/>
    </reaction>
</comment>
<dbReference type="RefSeq" id="YP_004927796.1">
    <property type="nucleotide sequence ID" value="NC_016124.1"/>
</dbReference>
<protein>
    <recommendedName>
        <fullName evidence="3 8">NADH-ubiquinone oxidoreductase chain 6</fullName>
        <ecNumber evidence="2 8">7.1.1.2</ecNumber>
    </recommendedName>
</protein>
<feature type="transmembrane region" description="Helical" evidence="8">
    <location>
        <begin position="33"/>
        <end position="55"/>
    </location>
</feature>
<dbReference type="GO" id="GO:0008137">
    <property type="term" value="F:NADH dehydrogenase (ubiquinone) activity"/>
    <property type="evidence" value="ECO:0007669"/>
    <property type="project" value="UniProtKB-UniRule"/>
</dbReference>
<name>G4U4T6_9ASCO</name>
<keyword evidence="8" id="KW-1133">Transmembrane helix</keyword>
<keyword evidence="5 8" id="KW-1278">Translocase</keyword>
<reference evidence="9" key="1">
    <citation type="journal article" date="2011" name="FEMS Yeast Res.">
        <title>Mitochondrial genomes of yeasts of the Yarrowia clade.</title>
        <authorList>
            <person name="Gaillardin C."/>
            <person name="Neuveglise C."/>
            <person name="Kerscher S."/>
            <person name="Nicaud J.M."/>
        </authorList>
    </citation>
    <scope>NUCLEOTIDE SEQUENCE</scope>
    <source>
        <strain evidence="9">CBS:10151</strain>
    </source>
</reference>
<keyword evidence="8" id="KW-0249">Electron transport</keyword>
<evidence type="ECO:0000256" key="4">
    <source>
        <dbReference type="ARBA" id="ARBA00022660"/>
    </source>
</evidence>